<feature type="domain" description="Acyl-CoA dehydrogenase/oxidase C-terminal" evidence="7">
    <location>
        <begin position="235"/>
        <end position="399"/>
    </location>
</feature>
<accession>A0ABV2X0P1</accession>
<dbReference type="Pfam" id="PF02771">
    <property type="entry name" value="Acyl-CoA_dh_N"/>
    <property type="match status" value="1"/>
</dbReference>
<evidence type="ECO:0000256" key="6">
    <source>
        <dbReference type="RuleBase" id="RU362125"/>
    </source>
</evidence>
<keyword evidence="3 6" id="KW-0285">Flavoprotein</keyword>
<dbReference type="SUPFAM" id="SSF56645">
    <property type="entry name" value="Acyl-CoA dehydrogenase NM domain-like"/>
    <property type="match status" value="1"/>
</dbReference>
<dbReference type="InterPro" id="IPR036250">
    <property type="entry name" value="AcylCo_DH-like_C"/>
</dbReference>
<dbReference type="InterPro" id="IPR009075">
    <property type="entry name" value="AcylCo_DH/oxidase_C"/>
</dbReference>
<dbReference type="Pfam" id="PF02770">
    <property type="entry name" value="Acyl-CoA_dh_M"/>
    <property type="match status" value="1"/>
</dbReference>
<comment type="similarity">
    <text evidence="2 6">Belongs to the acyl-CoA dehydrogenase family.</text>
</comment>
<evidence type="ECO:0000259" key="9">
    <source>
        <dbReference type="Pfam" id="PF02771"/>
    </source>
</evidence>
<feature type="domain" description="Acyl-CoA oxidase/dehydrogenase middle" evidence="8">
    <location>
        <begin position="129"/>
        <end position="222"/>
    </location>
</feature>
<evidence type="ECO:0000256" key="2">
    <source>
        <dbReference type="ARBA" id="ARBA00009347"/>
    </source>
</evidence>
<dbReference type="InterPro" id="IPR046373">
    <property type="entry name" value="Acyl-CoA_Oxase/DH_mid-dom_sf"/>
</dbReference>
<dbReference type="SUPFAM" id="SSF47203">
    <property type="entry name" value="Acyl-CoA dehydrogenase C-terminal domain-like"/>
    <property type="match status" value="1"/>
</dbReference>
<name>A0ABV2X0P1_9NOCA</name>
<evidence type="ECO:0000256" key="1">
    <source>
        <dbReference type="ARBA" id="ARBA00001974"/>
    </source>
</evidence>
<keyword evidence="11" id="KW-1185">Reference proteome</keyword>
<dbReference type="PANTHER" id="PTHR43292">
    <property type="entry name" value="ACYL-COA DEHYDROGENASE"/>
    <property type="match status" value="1"/>
</dbReference>
<dbReference type="Gene3D" id="1.20.140.10">
    <property type="entry name" value="Butyryl-CoA Dehydrogenase, subunit A, domain 3"/>
    <property type="match status" value="1"/>
</dbReference>
<dbReference type="InterPro" id="IPR009100">
    <property type="entry name" value="AcylCoA_DH/oxidase_NM_dom_sf"/>
</dbReference>
<reference evidence="10 11" key="1">
    <citation type="submission" date="2024-06" db="EMBL/GenBank/DDBJ databases">
        <title>The Natural Products Discovery Center: Release of the First 8490 Sequenced Strains for Exploring Actinobacteria Biosynthetic Diversity.</title>
        <authorList>
            <person name="Kalkreuter E."/>
            <person name="Kautsar S.A."/>
            <person name="Yang D."/>
            <person name="Bader C.D."/>
            <person name="Teijaro C.N."/>
            <person name="Fluegel L."/>
            <person name="Davis C.M."/>
            <person name="Simpson J.R."/>
            <person name="Lauterbach L."/>
            <person name="Steele A.D."/>
            <person name="Gui C."/>
            <person name="Meng S."/>
            <person name="Li G."/>
            <person name="Viehrig K."/>
            <person name="Ye F."/>
            <person name="Su P."/>
            <person name="Kiefer A.F."/>
            <person name="Nichols A."/>
            <person name="Cepeda A.J."/>
            <person name="Yan W."/>
            <person name="Fan B."/>
            <person name="Jiang Y."/>
            <person name="Adhikari A."/>
            <person name="Zheng C.-J."/>
            <person name="Schuster L."/>
            <person name="Cowan T.M."/>
            <person name="Smanski M.J."/>
            <person name="Chevrette M.G."/>
            <person name="De Carvalho L.P.S."/>
            <person name="Shen B."/>
        </authorList>
    </citation>
    <scope>NUCLEOTIDE SEQUENCE [LARGE SCALE GENOMIC DNA]</scope>
    <source>
        <strain evidence="10 11">NPDC019708</strain>
    </source>
</reference>
<evidence type="ECO:0000313" key="10">
    <source>
        <dbReference type="EMBL" id="MEU1956715.1"/>
    </source>
</evidence>
<evidence type="ECO:0000313" key="11">
    <source>
        <dbReference type="Proteomes" id="UP001550628"/>
    </source>
</evidence>
<keyword evidence="5 6" id="KW-0560">Oxidoreductase</keyword>
<comment type="cofactor">
    <cofactor evidence="1 6">
        <name>FAD</name>
        <dbReference type="ChEBI" id="CHEBI:57692"/>
    </cofactor>
</comment>
<organism evidence="10 11">
    <name type="scientific">Nocardia rhamnosiphila</name>
    <dbReference type="NCBI Taxonomy" id="426716"/>
    <lineage>
        <taxon>Bacteria</taxon>
        <taxon>Bacillati</taxon>
        <taxon>Actinomycetota</taxon>
        <taxon>Actinomycetes</taxon>
        <taxon>Mycobacteriales</taxon>
        <taxon>Nocardiaceae</taxon>
        <taxon>Nocardia</taxon>
    </lineage>
</organism>
<evidence type="ECO:0000256" key="3">
    <source>
        <dbReference type="ARBA" id="ARBA00022630"/>
    </source>
</evidence>
<dbReference type="EMBL" id="JBEYBF010000043">
    <property type="protein sequence ID" value="MEU1956715.1"/>
    <property type="molecule type" value="Genomic_DNA"/>
</dbReference>
<gene>
    <name evidence="10" type="ORF">ABZ510_33310</name>
</gene>
<evidence type="ECO:0000256" key="5">
    <source>
        <dbReference type="ARBA" id="ARBA00023002"/>
    </source>
</evidence>
<dbReference type="Gene3D" id="2.40.110.10">
    <property type="entry name" value="Butyryl-CoA Dehydrogenase, subunit A, domain 2"/>
    <property type="match status" value="1"/>
</dbReference>
<evidence type="ECO:0000259" key="8">
    <source>
        <dbReference type="Pfam" id="PF02770"/>
    </source>
</evidence>
<protein>
    <submittedName>
        <fullName evidence="10">Acyl-CoA dehydrogenase family protein</fullName>
    </submittedName>
</protein>
<dbReference type="InterPro" id="IPR052161">
    <property type="entry name" value="Mycobact_Acyl-CoA_DH"/>
</dbReference>
<dbReference type="InterPro" id="IPR037069">
    <property type="entry name" value="AcylCoA_DH/ox_N_sf"/>
</dbReference>
<evidence type="ECO:0000256" key="4">
    <source>
        <dbReference type="ARBA" id="ARBA00022827"/>
    </source>
</evidence>
<dbReference type="PANTHER" id="PTHR43292:SF3">
    <property type="entry name" value="ACYL-COA DEHYDROGENASE FADE29"/>
    <property type="match status" value="1"/>
</dbReference>
<keyword evidence="4 6" id="KW-0274">FAD</keyword>
<dbReference type="Gene3D" id="1.10.540.10">
    <property type="entry name" value="Acyl-CoA dehydrogenase/oxidase, N-terminal domain"/>
    <property type="match status" value="1"/>
</dbReference>
<dbReference type="RefSeq" id="WP_356959177.1">
    <property type="nucleotide sequence ID" value="NZ_JBEYBD010000025.1"/>
</dbReference>
<proteinExistence type="inferred from homology"/>
<dbReference type="InterPro" id="IPR006091">
    <property type="entry name" value="Acyl-CoA_Oxase/DH_mid-dom"/>
</dbReference>
<sequence>MDLHYNAQAEAYRSRVRELIARTVPQDWRGIGQLDSTARAEFLPWWRKTLQDHRLLAPGWPEEYGGGGRGIVEQSITMEELVRAGLPQTPLPNDACGFTLLGPTLLHWGTPEQKAHYLERTIDGTIRWAQGYSEPEAGSDLFNLRAKARLDGDSWVVNGQKIWQTAGLSANWIFVLVRTDPEAERSKGLSFLLVPIDQPGVEVRGIRNMAGEVEFAEVFFNDARTDADNVVGGVGNGAKVALTLLGFERAAGGVAAALAAQIELERLVHLARSTGRNRDRSVRQRIADCRTSTHVLHCLALRTLTAAAAARPPGPESSITKLVASEYRKRVTELAVDLLDIEALAPRGAEAIAALGPEPLGLDPESSAAWVTDFLHARPGTVYGGSSEIQRNTIGEQVLGLPREPRVTNPRTERPGTH</sequence>
<dbReference type="Pfam" id="PF00441">
    <property type="entry name" value="Acyl-CoA_dh_1"/>
    <property type="match status" value="1"/>
</dbReference>
<dbReference type="Proteomes" id="UP001550628">
    <property type="component" value="Unassembled WGS sequence"/>
</dbReference>
<dbReference type="InterPro" id="IPR013786">
    <property type="entry name" value="AcylCoA_DH/ox_N"/>
</dbReference>
<comment type="caution">
    <text evidence="10">The sequence shown here is derived from an EMBL/GenBank/DDBJ whole genome shotgun (WGS) entry which is preliminary data.</text>
</comment>
<evidence type="ECO:0000259" key="7">
    <source>
        <dbReference type="Pfam" id="PF00441"/>
    </source>
</evidence>
<feature type="domain" description="Acyl-CoA dehydrogenase/oxidase N-terminal" evidence="9">
    <location>
        <begin position="8"/>
        <end position="124"/>
    </location>
</feature>